<name>A0AAW1J5A5_SAPOF</name>
<accession>A0AAW1J5A5</accession>
<organism evidence="1 2">
    <name type="scientific">Saponaria officinalis</name>
    <name type="common">Common soapwort</name>
    <name type="synonym">Lychnis saponaria</name>
    <dbReference type="NCBI Taxonomy" id="3572"/>
    <lineage>
        <taxon>Eukaryota</taxon>
        <taxon>Viridiplantae</taxon>
        <taxon>Streptophyta</taxon>
        <taxon>Embryophyta</taxon>
        <taxon>Tracheophyta</taxon>
        <taxon>Spermatophyta</taxon>
        <taxon>Magnoliopsida</taxon>
        <taxon>eudicotyledons</taxon>
        <taxon>Gunneridae</taxon>
        <taxon>Pentapetalae</taxon>
        <taxon>Caryophyllales</taxon>
        <taxon>Caryophyllaceae</taxon>
        <taxon>Caryophylleae</taxon>
        <taxon>Saponaria</taxon>
    </lineage>
</organism>
<keyword evidence="2" id="KW-1185">Reference proteome</keyword>
<gene>
    <name evidence="1" type="ORF">RND81_08G051800</name>
</gene>
<protein>
    <submittedName>
        <fullName evidence="1">Uncharacterized protein</fullName>
    </submittedName>
</protein>
<dbReference type="EMBL" id="JBDFQZ010000008">
    <property type="protein sequence ID" value="KAK9697655.1"/>
    <property type="molecule type" value="Genomic_DNA"/>
</dbReference>
<comment type="caution">
    <text evidence="1">The sequence shown here is derived from an EMBL/GenBank/DDBJ whole genome shotgun (WGS) entry which is preliminary data.</text>
</comment>
<evidence type="ECO:0000313" key="1">
    <source>
        <dbReference type="EMBL" id="KAK9697655.1"/>
    </source>
</evidence>
<evidence type="ECO:0000313" key="2">
    <source>
        <dbReference type="Proteomes" id="UP001443914"/>
    </source>
</evidence>
<dbReference type="AlphaFoldDB" id="A0AAW1J5A5"/>
<reference evidence="1" key="1">
    <citation type="submission" date="2024-03" db="EMBL/GenBank/DDBJ databases">
        <title>WGS assembly of Saponaria officinalis var. Norfolk2.</title>
        <authorList>
            <person name="Jenkins J."/>
            <person name="Shu S."/>
            <person name="Grimwood J."/>
            <person name="Barry K."/>
            <person name="Goodstein D."/>
            <person name="Schmutz J."/>
            <person name="Leebens-Mack J."/>
            <person name="Osbourn A."/>
        </authorList>
    </citation>
    <scope>NUCLEOTIDE SEQUENCE [LARGE SCALE GENOMIC DNA]</scope>
    <source>
        <strain evidence="1">JIC</strain>
    </source>
</reference>
<sequence length="91" mass="10192">MEVSQHIKYFCEFCGKACRFHLSILRFNASSFNSEILAYQGSGIKLGTYKFIKESLTCVAVYVSLLTLYCLEVTKFKRVSLGSSNDVSSLA</sequence>
<proteinExistence type="predicted"/>
<dbReference type="Proteomes" id="UP001443914">
    <property type="component" value="Unassembled WGS sequence"/>
</dbReference>